<accession>A0A5C7XV99</accession>
<dbReference type="Proteomes" id="UP000321797">
    <property type="component" value="Unassembled WGS sequence"/>
</dbReference>
<organism evidence="1 2">
    <name type="scientific">Mycolicibacter arupensis</name>
    <dbReference type="NCBI Taxonomy" id="342002"/>
    <lineage>
        <taxon>Bacteria</taxon>
        <taxon>Bacillati</taxon>
        <taxon>Actinomycetota</taxon>
        <taxon>Actinomycetes</taxon>
        <taxon>Mycobacteriales</taxon>
        <taxon>Mycobacteriaceae</taxon>
        <taxon>Mycolicibacter</taxon>
    </lineage>
</organism>
<reference evidence="1 2" key="1">
    <citation type="submission" date="2018-09" db="EMBL/GenBank/DDBJ databases">
        <title>Metagenome Assembled Genomes from an Advanced Water Purification Facility.</title>
        <authorList>
            <person name="Stamps B.W."/>
            <person name="Spear J.R."/>
        </authorList>
    </citation>
    <scope>NUCLEOTIDE SEQUENCE [LARGE SCALE GENOMIC DNA]</scope>
    <source>
        <strain evidence="1">Bin_29_2</strain>
    </source>
</reference>
<proteinExistence type="predicted"/>
<protein>
    <submittedName>
        <fullName evidence="1">Uncharacterized protein</fullName>
    </submittedName>
</protein>
<dbReference type="EMBL" id="SSGD01000107">
    <property type="protein sequence ID" value="TXI53390.1"/>
    <property type="molecule type" value="Genomic_DNA"/>
</dbReference>
<comment type="caution">
    <text evidence="1">The sequence shown here is derived from an EMBL/GenBank/DDBJ whole genome shotgun (WGS) entry which is preliminary data.</text>
</comment>
<evidence type="ECO:0000313" key="1">
    <source>
        <dbReference type="EMBL" id="TXI53390.1"/>
    </source>
</evidence>
<dbReference type="AlphaFoldDB" id="A0A5C7XV99"/>
<gene>
    <name evidence="1" type="ORF">E6Q54_16560</name>
</gene>
<dbReference type="RefSeq" id="WP_276762058.1">
    <property type="nucleotide sequence ID" value="NZ_SSGD01000107.1"/>
</dbReference>
<name>A0A5C7XV99_9MYCO</name>
<sequence>MTPEAQRQRDIDGCHAAITATVAYHHGDMNTVRAVMEMHRGDGVPLLLGLLAMLDSLLRSVPGEPDEILAILRNVALQAEAGDVG</sequence>
<evidence type="ECO:0000313" key="2">
    <source>
        <dbReference type="Proteomes" id="UP000321797"/>
    </source>
</evidence>